<proteinExistence type="predicted"/>
<protein>
    <submittedName>
        <fullName evidence="1">Uncharacterized protein</fullName>
    </submittedName>
</protein>
<keyword evidence="2" id="KW-1185">Reference proteome</keyword>
<sequence length="514" mass="58796">MASQQQKKDGLLELLPRDKLSKRQKELHRALLNGYTPTYRFLREPTRLDEFDWENYRYHAIWRENETFICVIYGPYWGPEIRGRNVFFQLDNVGKVNLNCVIYGTNDAAIAETMSFFWSLKHPEHAQAALRISACIHLPDFEAKCKFDFACLQADQLIQILEANPRRQLQFEPGTWTPEQAVILASRSFPMHLIMAGDIQWDDYSKDDGGYLIETIANRQSSFGSLSLDLSRGNNTFIDRAFTEELIKLDLLEKLTLGILNEELGLLPFSAKAKALNYTITHSAMQPNDFDSLDIAMKRIHLSISSFRQDDDAGVLFVAFFLRIAQLGHFEHLGISLKERGMMNDTESVVQALIHAINNNPRLTHLALGDLGVLFSQGPHSDAIFHSFEKHEALRVINLEPYIPNILDGMTEDEYGHFCKPYYAALERLLSRNRNLVVLDSTDEKISNGTTIEKLYALNHFYSGSEKLIQESDEVRHLLVGRVLTERAFANFQYLGLLLSIYTDLLFEMVDGTS</sequence>
<dbReference type="EMBL" id="BDSP01000105">
    <property type="protein sequence ID" value="GAX16380.1"/>
    <property type="molecule type" value="Genomic_DNA"/>
</dbReference>
<dbReference type="InParanoid" id="A0A1Z5JQS9"/>
<gene>
    <name evidence="1" type="ORF">FisN_10Hh404</name>
</gene>
<evidence type="ECO:0000313" key="1">
    <source>
        <dbReference type="EMBL" id="GAX16380.1"/>
    </source>
</evidence>
<name>A0A1Z5JQS9_FISSO</name>
<dbReference type="Proteomes" id="UP000198406">
    <property type="component" value="Unassembled WGS sequence"/>
</dbReference>
<organism evidence="1 2">
    <name type="scientific">Fistulifera solaris</name>
    <name type="common">Oleaginous diatom</name>
    <dbReference type="NCBI Taxonomy" id="1519565"/>
    <lineage>
        <taxon>Eukaryota</taxon>
        <taxon>Sar</taxon>
        <taxon>Stramenopiles</taxon>
        <taxon>Ochrophyta</taxon>
        <taxon>Bacillariophyta</taxon>
        <taxon>Bacillariophyceae</taxon>
        <taxon>Bacillariophycidae</taxon>
        <taxon>Naviculales</taxon>
        <taxon>Naviculaceae</taxon>
        <taxon>Fistulifera</taxon>
    </lineage>
</organism>
<reference evidence="1 2" key="1">
    <citation type="journal article" date="2015" name="Plant Cell">
        <title>Oil accumulation by the oleaginous diatom Fistulifera solaris as revealed by the genome and transcriptome.</title>
        <authorList>
            <person name="Tanaka T."/>
            <person name="Maeda Y."/>
            <person name="Veluchamy A."/>
            <person name="Tanaka M."/>
            <person name="Abida H."/>
            <person name="Marechal E."/>
            <person name="Bowler C."/>
            <person name="Muto M."/>
            <person name="Sunaga Y."/>
            <person name="Tanaka M."/>
            <person name="Yoshino T."/>
            <person name="Taniguchi T."/>
            <person name="Fukuda Y."/>
            <person name="Nemoto M."/>
            <person name="Matsumoto M."/>
            <person name="Wong P.S."/>
            <person name="Aburatani S."/>
            <person name="Fujibuchi W."/>
        </authorList>
    </citation>
    <scope>NUCLEOTIDE SEQUENCE [LARGE SCALE GENOMIC DNA]</scope>
    <source>
        <strain evidence="1 2">JPCC DA0580</strain>
    </source>
</reference>
<accession>A0A1Z5JQS9</accession>
<evidence type="ECO:0000313" key="2">
    <source>
        <dbReference type="Proteomes" id="UP000198406"/>
    </source>
</evidence>
<dbReference type="AlphaFoldDB" id="A0A1Z5JQS9"/>
<comment type="caution">
    <text evidence="1">The sequence shown here is derived from an EMBL/GenBank/DDBJ whole genome shotgun (WGS) entry which is preliminary data.</text>
</comment>